<organism evidence="2 3">
    <name type="scientific">Planococcus plakortidis</name>
    <dbReference type="NCBI Taxonomy" id="1038856"/>
    <lineage>
        <taxon>Bacteria</taxon>
        <taxon>Bacillati</taxon>
        <taxon>Bacillota</taxon>
        <taxon>Bacilli</taxon>
        <taxon>Bacillales</taxon>
        <taxon>Caryophanaceae</taxon>
        <taxon>Planococcus</taxon>
    </lineage>
</organism>
<feature type="domain" description="YhfM-like" evidence="1">
    <location>
        <begin position="32"/>
        <end position="130"/>
    </location>
</feature>
<dbReference type="AlphaFoldDB" id="A0A1C7E8T5"/>
<dbReference type="Proteomes" id="UP000092650">
    <property type="component" value="Chromosome"/>
</dbReference>
<dbReference type="KEGG" id="ppla:BBI15_07665"/>
<dbReference type="InterPro" id="IPR058780">
    <property type="entry name" value="YhfM-like_dom"/>
</dbReference>
<proteinExistence type="predicted"/>
<dbReference type="RefSeq" id="WP_068869877.1">
    <property type="nucleotide sequence ID" value="NZ_CP016539.2"/>
</dbReference>
<sequence length="135" mass="15458">MNKLQVILVLLVSVFFLSSCQNNLLNAKQQSADKIVLHQMERFGQVKENTRYEITDEQTIELFAEAILRADKVPGVADVVDPNFKVGFGEQELYVWIAEDHGSVMDAADTHTLYTMEERDAERLYSFFSSEHLLD</sequence>
<evidence type="ECO:0000313" key="2">
    <source>
        <dbReference type="EMBL" id="ANU20101.1"/>
    </source>
</evidence>
<evidence type="ECO:0000259" key="1">
    <source>
        <dbReference type="Pfam" id="PF26353"/>
    </source>
</evidence>
<reference evidence="2" key="1">
    <citation type="submission" date="2016-10" db="EMBL/GenBank/DDBJ databases">
        <authorList>
            <person name="See-Too W.S."/>
        </authorList>
    </citation>
    <scope>NUCLEOTIDE SEQUENCE [LARGE SCALE GENOMIC DNA]</scope>
    <source>
        <strain evidence="2">DSM 23997</strain>
    </source>
</reference>
<accession>A0A1C7E8T5</accession>
<protein>
    <recommendedName>
        <fullName evidence="1">YhfM-like domain-containing protein</fullName>
    </recommendedName>
</protein>
<dbReference type="EMBL" id="CP016539">
    <property type="protein sequence ID" value="ANU20101.1"/>
    <property type="molecule type" value="Genomic_DNA"/>
</dbReference>
<evidence type="ECO:0000313" key="3">
    <source>
        <dbReference type="Proteomes" id="UP000092650"/>
    </source>
</evidence>
<dbReference type="PROSITE" id="PS51257">
    <property type="entry name" value="PROKAR_LIPOPROTEIN"/>
    <property type="match status" value="1"/>
</dbReference>
<dbReference type="OrthoDB" id="2738838at2"/>
<dbReference type="Pfam" id="PF26353">
    <property type="entry name" value="YhfM"/>
    <property type="match status" value="1"/>
</dbReference>
<keyword evidence="3" id="KW-1185">Reference proteome</keyword>
<dbReference type="STRING" id="1038856.BBI15_07665"/>
<name>A0A1C7E8T5_9BACL</name>
<gene>
    <name evidence="2" type="ORF">BBI15_07665</name>
</gene>